<name>A0AAI9T4Q7_PENTH</name>
<organism evidence="1 2">
    <name type="scientific">Penicillium thymicola</name>
    <dbReference type="NCBI Taxonomy" id="293382"/>
    <lineage>
        <taxon>Eukaryota</taxon>
        <taxon>Fungi</taxon>
        <taxon>Dikarya</taxon>
        <taxon>Ascomycota</taxon>
        <taxon>Pezizomycotina</taxon>
        <taxon>Eurotiomycetes</taxon>
        <taxon>Eurotiomycetidae</taxon>
        <taxon>Eurotiales</taxon>
        <taxon>Aspergillaceae</taxon>
        <taxon>Penicillium</taxon>
    </lineage>
</organism>
<keyword evidence="2" id="KW-1185">Reference proteome</keyword>
<sequence length="28" mass="3016">LSGVAHQHRVGGGGPCHDYHLFRALFLA</sequence>
<accession>A0AAI9T4Q7</accession>
<comment type="caution">
    <text evidence="1">The sequence shown here is derived from an EMBL/GenBank/DDBJ whole genome shotgun (WGS) entry which is preliminary data.</text>
</comment>
<evidence type="ECO:0000313" key="1">
    <source>
        <dbReference type="EMBL" id="KAJ9480622.1"/>
    </source>
</evidence>
<protein>
    <submittedName>
        <fullName evidence="1">Uncharacterized protein</fullName>
    </submittedName>
</protein>
<proteinExistence type="predicted"/>
<evidence type="ECO:0000313" key="2">
    <source>
        <dbReference type="Proteomes" id="UP001227192"/>
    </source>
</evidence>
<reference evidence="1" key="2">
    <citation type="journal article" date="2016" name="Fungal Biol.">
        <title>Ochratoxin A production by Penicillium thymicola.</title>
        <authorList>
            <person name="Nguyen H.D.T."/>
            <person name="McMullin D.R."/>
            <person name="Ponomareva E."/>
            <person name="Riley R."/>
            <person name="Pomraning K.R."/>
            <person name="Baker S.E."/>
            <person name="Seifert K.A."/>
        </authorList>
    </citation>
    <scope>NUCLEOTIDE SEQUENCE</scope>
    <source>
        <strain evidence="1">DAOM 180753</strain>
    </source>
</reference>
<dbReference type="AlphaFoldDB" id="A0AAI9T4Q7"/>
<reference evidence="1" key="1">
    <citation type="submission" date="2015-06" db="EMBL/GenBank/DDBJ databases">
        <authorList>
            <person name="Nguyen H."/>
        </authorList>
    </citation>
    <scope>NUCLEOTIDE SEQUENCE</scope>
    <source>
        <strain evidence="1">DAOM 180753</strain>
    </source>
</reference>
<gene>
    <name evidence="1" type="ORF">VN97_g12926</name>
</gene>
<dbReference type="EMBL" id="LACB01001233">
    <property type="protein sequence ID" value="KAJ9480622.1"/>
    <property type="molecule type" value="Genomic_DNA"/>
</dbReference>
<feature type="non-terminal residue" evidence="1">
    <location>
        <position position="1"/>
    </location>
</feature>
<dbReference type="Proteomes" id="UP001227192">
    <property type="component" value="Unassembled WGS sequence"/>
</dbReference>